<dbReference type="GO" id="GO:0046872">
    <property type="term" value="F:metal ion binding"/>
    <property type="evidence" value="ECO:0007669"/>
    <property type="project" value="UniProtKB-KW"/>
</dbReference>
<feature type="transmembrane region" description="Helical" evidence="7">
    <location>
        <begin position="357"/>
        <end position="375"/>
    </location>
</feature>
<dbReference type="KEGG" id="amus:LMH87_007699"/>
<comment type="similarity">
    <text evidence="2">Belongs to the ADIPOR family.</text>
</comment>
<feature type="transmembrane region" description="Helical" evidence="7">
    <location>
        <begin position="456"/>
        <end position="479"/>
    </location>
</feature>
<organism evidence="8 9">
    <name type="scientific">Akanthomyces muscarius</name>
    <name type="common">Entomopathogenic fungus</name>
    <name type="synonym">Lecanicillium muscarium</name>
    <dbReference type="NCBI Taxonomy" id="2231603"/>
    <lineage>
        <taxon>Eukaryota</taxon>
        <taxon>Fungi</taxon>
        <taxon>Dikarya</taxon>
        <taxon>Ascomycota</taxon>
        <taxon>Pezizomycotina</taxon>
        <taxon>Sordariomycetes</taxon>
        <taxon>Hypocreomycetidae</taxon>
        <taxon>Hypocreales</taxon>
        <taxon>Cordycipitaceae</taxon>
        <taxon>Akanthomyces</taxon>
    </lineage>
</organism>
<evidence type="ECO:0000313" key="9">
    <source>
        <dbReference type="Proteomes" id="UP001144673"/>
    </source>
</evidence>
<feature type="binding site" evidence="6">
    <location>
        <position position="454"/>
    </location>
    <ligand>
        <name>Zn(2+)</name>
        <dbReference type="ChEBI" id="CHEBI:29105"/>
    </ligand>
</feature>
<evidence type="ECO:0000256" key="5">
    <source>
        <dbReference type="ARBA" id="ARBA00023136"/>
    </source>
</evidence>
<evidence type="ECO:0000256" key="6">
    <source>
        <dbReference type="PIRSR" id="PIRSR604254-1"/>
    </source>
</evidence>
<dbReference type="GO" id="GO:0006882">
    <property type="term" value="P:intracellular zinc ion homeostasis"/>
    <property type="evidence" value="ECO:0007669"/>
    <property type="project" value="TreeGrafter"/>
</dbReference>
<keyword evidence="5 7" id="KW-0472">Membrane</keyword>
<evidence type="ECO:0000256" key="4">
    <source>
        <dbReference type="ARBA" id="ARBA00022989"/>
    </source>
</evidence>
<reference evidence="8" key="1">
    <citation type="journal article" date="2023" name="Access Microbiol">
        <title>De-novo genome assembly for Akanthomyces muscarius, a biocontrol agent of insect agricultural pests.</title>
        <authorList>
            <person name="Erdos Z."/>
            <person name="Studholme D.J."/>
            <person name="Raymond B."/>
            <person name="Sharma M."/>
        </authorList>
    </citation>
    <scope>NUCLEOTIDE SEQUENCE</scope>
    <source>
        <strain evidence="8">Ve6</strain>
    </source>
</reference>
<keyword evidence="4 7" id="KW-1133">Transmembrane helix</keyword>
<evidence type="ECO:0000256" key="3">
    <source>
        <dbReference type="ARBA" id="ARBA00022692"/>
    </source>
</evidence>
<dbReference type="AlphaFoldDB" id="A0A9W8QN22"/>
<dbReference type="PANTHER" id="PTHR20855:SF52">
    <property type="entry name" value="ADIPONECTIN RECEPTOR PROTEIN"/>
    <property type="match status" value="1"/>
</dbReference>
<proteinExistence type="inferred from homology"/>
<feature type="transmembrane region" description="Helical" evidence="7">
    <location>
        <begin position="287"/>
        <end position="306"/>
    </location>
</feature>
<evidence type="ECO:0000313" key="8">
    <source>
        <dbReference type="EMBL" id="KAJ4161673.1"/>
    </source>
</evidence>
<dbReference type="GO" id="GO:0038023">
    <property type="term" value="F:signaling receptor activity"/>
    <property type="evidence" value="ECO:0007669"/>
    <property type="project" value="TreeGrafter"/>
</dbReference>
<dbReference type="InterPro" id="IPR004254">
    <property type="entry name" value="AdipoR/HlyIII-related"/>
</dbReference>
<accession>A0A9W8QN22</accession>
<keyword evidence="3 7" id="KW-0812">Transmembrane</keyword>
<comment type="subcellular location">
    <subcellularLocation>
        <location evidence="1">Membrane</location>
        <topology evidence="1">Multi-pass membrane protein</topology>
    </subcellularLocation>
</comment>
<dbReference type="Pfam" id="PF03006">
    <property type="entry name" value="HlyIII"/>
    <property type="match status" value="1"/>
</dbReference>
<keyword evidence="6" id="KW-0479">Metal-binding</keyword>
<evidence type="ECO:0000256" key="1">
    <source>
        <dbReference type="ARBA" id="ARBA00004141"/>
    </source>
</evidence>
<gene>
    <name evidence="8" type="ORF">LMH87_007699</name>
</gene>
<dbReference type="GeneID" id="80894858"/>
<evidence type="ECO:0000256" key="7">
    <source>
        <dbReference type="SAM" id="Phobius"/>
    </source>
</evidence>
<feature type="transmembrane region" description="Helical" evidence="7">
    <location>
        <begin position="253"/>
        <end position="275"/>
    </location>
</feature>
<keyword evidence="9" id="KW-1185">Reference proteome</keyword>
<feature type="transmembrane region" description="Helical" evidence="7">
    <location>
        <begin position="326"/>
        <end position="345"/>
    </location>
</feature>
<feature type="binding site" evidence="6">
    <location>
        <position position="458"/>
    </location>
    <ligand>
        <name>Zn(2+)</name>
        <dbReference type="ChEBI" id="CHEBI:29105"/>
    </ligand>
</feature>
<sequence length="487" mass="54311">MRMLSAVCFSVSGCLKTQGTATEARHKIRNTLAEKVLAAGVVTGAKWNNASYAILYQVRITSFSWLDLPLVSCATASNLASGTLENFPAIAVAGLLKKLAVSSISTRVKLRSVFSHTMAEINIHDAACQVDRPGCALCDQLKDVYLWSFGIYIEDRNSQPTSRLSHTCEKKFRIQRNTMSLRGVKQRHARDANTNIAAMAPPNRSKSRTLTWDEMPEWRRDNKYILGGYRREKADFLEILAGLTFLHNETCNVYTHLISALLLPLIAVPIMRNISQTQLPTVSGVDYAMFGIFFVGAECCLLFSAAYHLVGPYSHPVEQFWHRMDLLGIVIVTAATFVPGIYYIFFREPAWQKLHCAVVVILGLFTAALICIPVFRTLRWRKVRVGAYAVFGASASIPLLHGTRLYGLEYMIQYSGMKWYLLELTIYGGGACLYAFRIPECFASGKFDILCSSHQIFHVTIFCAMCVHILGLVQAFTACHGLDIGNI</sequence>
<keyword evidence="6" id="KW-0862">Zinc</keyword>
<dbReference type="EMBL" id="JAJHUN010000002">
    <property type="protein sequence ID" value="KAJ4161673.1"/>
    <property type="molecule type" value="Genomic_DNA"/>
</dbReference>
<feature type="transmembrane region" description="Helical" evidence="7">
    <location>
        <begin position="419"/>
        <end position="436"/>
    </location>
</feature>
<evidence type="ECO:0000256" key="2">
    <source>
        <dbReference type="ARBA" id="ARBA00007018"/>
    </source>
</evidence>
<dbReference type="Proteomes" id="UP001144673">
    <property type="component" value="Unassembled WGS sequence"/>
</dbReference>
<feature type="transmembrane region" description="Helical" evidence="7">
    <location>
        <begin position="387"/>
        <end position="407"/>
    </location>
</feature>
<feature type="binding site" evidence="6">
    <location>
        <position position="308"/>
    </location>
    <ligand>
        <name>Zn(2+)</name>
        <dbReference type="ChEBI" id="CHEBI:29105"/>
    </ligand>
</feature>
<protein>
    <submittedName>
        <fullName evidence="8">Uncharacterized protein</fullName>
    </submittedName>
</protein>
<comment type="caution">
    <text evidence="8">The sequence shown here is derived from an EMBL/GenBank/DDBJ whole genome shotgun (WGS) entry which is preliminary data.</text>
</comment>
<name>A0A9W8QN22_AKAMU</name>
<dbReference type="PANTHER" id="PTHR20855">
    <property type="entry name" value="ADIPOR/PROGESTIN RECEPTOR-RELATED"/>
    <property type="match status" value="1"/>
</dbReference>
<dbReference type="RefSeq" id="XP_056058057.1">
    <property type="nucleotide sequence ID" value="XM_056199626.1"/>
</dbReference>
<dbReference type="GO" id="GO:0016020">
    <property type="term" value="C:membrane"/>
    <property type="evidence" value="ECO:0007669"/>
    <property type="project" value="UniProtKB-SubCell"/>
</dbReference>